<comment type="caution">
    <text evidence="8">The sequence shown here is derived from an EMBL/GenBank/DDBJ whole genome shotgun (WGS) entry which is preliminary data.</text>
</comment>
<feature type="transmembrane region" description="Helical" evidence="6">
    <location>
        <begin position="308"/>
        <end position="334"/>
    </location>
</feature>
<feature type="transmembrane region" description="Helical" evidence="6">
    <location>
        <begin position="354"/>
        <end position="377"/>
    </location>
</feature>
<feature type="transmembrane region" description="Helical" evidence="6">
    <location>
        <begin position="524"/>
        <end position="545"/>
    </location>
</feature>
<evidence type="ECO:0000259" key="7">
    <source>
        <dbReference type="Pfam" id="PF13906"/>
    </source>
</evidence>
<evidence type="ECO:0000256" key="4">
    <source>
        <dbReference type="ARBA" id="ARBA00022989"/>
    </source>
</evidence>
<accession>A0AAP0K2B9</accession>
<dbReference type="InterPro" id="IPR029485">
    <property type="entry name" value="CAT_C"/>
</dbReference>
<dbReference type="EMBL" id="JBBNAE010000002">
    <property type="protein sequence ID" value="KAK9144586.1"/>
    <property type="molecule type" value="Genomic_DNA"/>
</dbReference>
<comment type="similarity">
    <text evidence="2">Belongs to the amino acid-polyamine-organocation (APC) superfamily. Cationic amino acid transporter (CAT) (TC 2.A.3.3) family.</text>
</comment>
<keyword evidence="3 6" id="KW-0812">Transmembrane</keyword>
<feature type="transmembrane region" description="Helical" evidence="6">
    <location>
        <begin position="431"/>
        <end position="450"/>
    </location>
</feature>
<keyword evidence="4 6" id="KW-1133">Transmembrane helix</keyword>
<evidence type="ECO:0000256" key="6">
    <source>
        <dbReference type="SAM" id="Phobius"/>
    </source>
</evidence>
<evidence type="ECO:0000313" key="8">
    <source>
        <dbReference type="EMBL" id="KAK9144586.1"/>
    </source>
</evidence>
<feature type="transmembrane region" description="Helical" evidence="6">
    <location>
        <begin position="107"/>
        <end position="129"/>
    </location>
</feature>
<dbReference type="InterPro" id="IPR002293">
    <property type="entry name" value="AA/rel_permease1"/>
</dbReference>
<feature type="transmembrane region" description="Helical" evidence="6">
    <location>
        <begin position="274"/>
        <end position="296"/>
    </location>
</feature>
<feature type="domain" description="Cationic amino acid transporter C-terminal" evidence="7">
    <location>
        <begin position="524"/>
        <end position="550"/>
    </location>
</feature>
<evidence type="ECO:0000256" key="5">
    <source>
        <dbReference type="ARBA" id="ARBA00023136"/>
    </source>
</evidence>
<dbReference type="Proteomes" id="UP001417504">
    <property type="component" value="Unassembled WGS sequence"/>
</dbReference>
<feature type="transmembrane region" description="Helical" evidence="6">
    <location>
        <begin position="204"/>
        <end position="228"/>
    </location>
</feature>
<feature type="transmembrane region" description="Helical" evidence="6">
    <location>
        <begin position="80"/>
        <end position="101"/>
    </location>
</feature>
<evidence type="ECO:0000256" key="1">
    <source>
        <dbReference type="ARBA" id="ARBA00004141"/>
    </source>
</evidence>
<evidence type="ECO:0000256" key="2">
    <source>
        <dbReference type="ARBA" id="ARBA00008572"/>
    </source>
</evidence>
<dbReference type="Pfam" id="PF13520">
    <property type="entry name" value="AA_permease_2"/>
    <property type="match status" value="1"/>
</dbReference>
<comment type="subcellular location">
    <subcellularLocation>
        <location evidence="1">Membrane</location>
        <topology evidence="1">Multi-pass membrane protein</topology>
    </subcellularLocation>
</comment>
<dbReference type="PANTHER" id="PTHR43243:SF45">
    <property type="entry name" value="CATIONIC AMINO ACID TRANSPORTER 9, CHLOROPLASTIC"/>
    <property type="match status" value="1"/>
</dbReference>
<protein>
    <recommendedName>
        <fullName evidence="7">Cationic amino acid transporter C-terminal domain-containing protein</fullName>
    </recommendedName>
</protein>
<dbReference type="Gene3D" id="1.20.1740.10">
    <property type="entry name" value="Amino acid/polyamine transporter I"/>
    <property type="match status" value="1"/>
</dbReference>
<feature type="transmembrane region" description="Helical" evidence="6">
    <location>
        <begin position="141"/>
        <end position="161"/>
    </location>
</feature>
<sequence length="637" mass="68163">MPLDFTLASVATLLGEILRDLYRIAGGEQQGVLPSWCWWSKLWASARRVRDLNDFPPPPQTLCADGGVAVMARQFGAIDLVLLGVGATIGSGIFVLTGTVASTAGPGVVLSFLLAGAVSVLNALCYAELASRFPAVIGGSYMYAYTAFNELTAFLTFAQILPDCHVGAASIARSLSSYLVEMLELLPAMKGKIPSWMGVGGKELLGGAISINILAPILLLLFTILLCWGVEESSALNSFMTVLKVVVLLAVIIVGSFEVDVSNWSPFAPNGSKAILSGATIVFFAYLGFDAVPMSAEESKRPHRDLPIGILGSLFICAILYIGVCLVITGMVPYKLLAGDAPLAEAFTSKGLKYFSILISIGSISGLTTTLLINLYAQARTYVVLGRDGLLPSIFAKIHPTSHTPVPSQVWVGVAAAILAGLFNVDALSQTFTVGSLIGYAIVCACLITLRWEDKAASQGSSKWLSNWHEGVICLIAVACCGFGIGLCFRYSVPYIVWLMIALIAVLAHITLRYCQVYVNPPGFSCPLVPFLPVIAIFFNMFLFAQRTGLTSDASWKTEKILQEDSPSFGPADNFMFNLTGDRFSDRVKGNVTTALLFVDYAKQKINNDVATAGKALGKVADNVFGKIWGFIKKPFS</sequence>
<name>A0AAP0K2B9_9MAGN</name>
<dbReference type="GO" id="GO:0016020">
    <property type="term" value="C:membrane"/>
    <property type="evidence" value="ECO:0007669"/>
    <property type="project" value="UniProtKB-SubCell"/>
</dbReference>
<feature type="transmembrane region" description="Helical" evidence="6">
    <location>
        <begin position="495"/>
        <end position="512"/>
    </location>
</feature>
<feature type="transmembrane region" description="Helical" evidence="6">
    <location>
        <begin position="471"/>
        <end position="489"/>
    </location>
</feature>
<evidence type="ECO:0000256" key="3">
    <source>
        <dbReference type="ARBA" id="ARBA00022692"/>
    </source>
</evidence>
<evidence type="ECO:0000313" key="9">
    <source>
        <dbReference type="Proteomes" id="UP001417504"/>
    </source>
</evidence>
<dbReference type="GO" id="GO:0015171">
    <property type="term" value="F:amino acid transmembrane transporter activity"/>
    <property type="evidence" value="ECO:0007669"/>
    <property type="project" value="TreeGrafter"/>
</dbReference>
<keyword evidence="5 6" id="KW-0472">Membrane</keyword>
<organism evidence="8 9">
    <name type="scientific">Stephania japonica</name>
    <dbReference type="NCBI Taxonomy" id="461633"/>
    <lineage>
        <taxon>Eukaryota</taxon>
        <taxon>Viridiplantae</taxon>
        <taxon>Streptophyta</taxon>
        <taxon>Embryophyta</taxon>
        <taxon>Tracheophyta</taxon>
        <taxon>Spermatophyta</taxon>
        <taxon>Magnoliopsida</taxon>
        <taxon>Ranunculales</taxon>
        <taxon>Menispermaceae</taxon>
        <taxon>Menispermoideae</taxon>
        <taxon>Cissampelideae</taxon>
        <taxon>Stephania</taxon>
    </lineage>
</organism>
<dbReference type="AlphaFoldDB" id="A0AAP0K2B9"/>
<dbReference type="Pfam" id="PF13906">
    <property type="entry name" value="AA_permease_C"/>
    <property type="match status" value="1"/>
</dbReference>
<reference evidence="8 9" key="1">
    <citation type="submission" date="2024-01" db="EMBL/GenBank/DDBJ databases">
        <title>Genome assemblies of Stephania.</title>
        <authorList>
            <person name="Yang L."/>
        </authorList>
    </citation>
    <scope>NUCLEOTIDE SEQUENCE [LARGE SCALE GENOMIC DNA]</scope>
    <source>
        <strain evidence="8">QJT</strain>
        <tissue evidence="8">Leaf</tissue>
    </source>
</reference>
<dbReference type="PANTHER" id="PTHR43243">
    <property type="entry name" value="INNER MEMBRANE TRANSPORTER YGJI-RELATED"/>
    <property type="match status" value="1"/>
</dbReference>
<proteinExistence type="inferred from homology"/>
<feature type="transmembrane region" description="Helical" evidence="6">
    <location>
        <begin position="235"/>
        <end position="254"/>
    </location>
</feature>
<keyword evidence="9" id="KW-1185">Reference proteome</keyword>
<gene>
    <name evidence="8" type="ORF">Sjap_004489</name>
</gene>